<dbReference type="EMBL" id="LN853746">
    <property type="protein sequence ID" value="CRY96608.1"/>
    <property type="molecule type" value="Genomic_DNA"/>
</dbReference>
<name>A0A0H5Q3Z0_9ZZZZ</name>
<sequence>MVARNKLVINGTLGFAAQEAFSCSIHYGPGPNGLVANPTDLSEWADSVMGAISTGPGNVLLAMDDSARITGVTAYVYGGSGPALAAGASTAAPIEGEGGAADLPPQCALVVSLLTGFVGASRRGRFYWPATGCTIGSSYTLTTPTTAQIASEFATLLDNFGVGGGGVTGLQPVVYSQVLDTLTPVLSVSVGNVIDTQRRRRDNLVETYSTYPIT</sequence>
<reference evidence="1" key="1">
    <citation type="submission" date="2015-06" db="EMBL/GenBank/DDBJ databases">
        <authorList>
            <person name="Joergensen T."/>
        </authorList>
    </citation>
    <scope>NUCLEOTIDE SEQUENCE</scope>
    <source>
        <strain evidence="1">RGFK1170</strain>
    </source>
</reference>
<protein>
    <submittedName>
        <fullName evidence="1">Uncharacterized protein</fullName>
    </submittedName>
</protein>
<proteinExistence type="predicted"/>
<dbReference type="AlphaFoldDB" id="A0A0H5Q3Z0"/>
<reference evidence="1" key="2">
    <citation type="submission" date="2015-07" db="EMBL/GenBank/DDBJ databases">
        <title>Plasmids, circular viruses and viroids from rat gut.</title>
        <authorList>
            <person name="Jorgensen T.J."/>
            <person name="Hansen M.A."/>
            <person name="Xu Z."/>
            <person name="Tabak M.A."/>
            <person name="Sorensen S.J."/>
            <person name="Hansen L.H."/>
        </authorList>
    </citation>
    <scope>NUCLEOTIDE SEQUENCE</scope>
    <source>
        <strain evidence="1">RGFK1170</strain>
    </source>
</reference>
<evidence type="ECO:0000313" key="1">
    <source>
        <dbReference type="EMBL" id="CRY96608.1"/>
    </source>
</evidence>
<organism evidence="1">
    <name type="scientific">uncultured prokaryote</name>
    <dbReference type="NCBI Taxonomy" id="198431"/>
    <lineage>
        <taxon>unclassified sequences</taxon>
        <taxon>environmental samples</taxon>
    </lineage>
</organism>
<accession>A0A0H5Q3Z0</accession>